<keyword evidence="2" id="KW-1185">Reference proteome</keyword>
<dbReference type="EMBL" id="CH479188">
    <property type="protein sequence ID" value="EDW40547.1"/>
    <property type="molecule type" value="Genomic_DNA"/>
</dbReference>
<gene>
    <name evidence="1" type="primary">Dper\GL25302</name>
    <name evidence="1" type="ORF">Dper_GL25302</name>
</gene>
<dbReference type="Proteomes" id="UP000008744">
    <property type="component" value="Unassembled WGS sequence"/>
</dbReference>
<reference evidence="1 2" key="1">
    <citation type="journal article" date="2007" name="Nature">
        <title>Evolution of genes and genomes on the Drosophila phylogeny.</title>
        <authorList>
            <consortium name="Drosophila 12 Genomes Consortium"/>
            <person name="Clark A.G."/>
            <person name="Eisen M.B."/>
            <person name="Smith D.R."/>
            <person name="Bergman C.M."/>
            <person name="Oliver B."/>
            <person name="Markow T.A."/>
            <person name="Kaufman T.C."/>
            <person name="Kellis M."/>
            <person name="Gelbart W."/>
            <person name="Iyer V.N."/>
            <person name="Pollard D.A."/>
            <person name="Sackton T.B."/>
            <person name="Larracuente A.M."/>
            <person name="Singh N.D."/>
            <person name="Abad J.P."/>
            <person name="Abt D.N."/>
            <person name="Adryan B."/>
            <person name="Aguade M."/>
            <person name="Akashi H."/>
            <person name="Anderson W.W."/>
            <person name="Aquadro C.F."/>
            <person name="Ardell D.H."/>
            <person name="Arguello R."/>
            <person name="Artieri C.G."/>
            <person name="Barbash D.A."/>
            <person name="Barker D."/>
            <person name="Barsanti P."/>
            <person name="Batterham P."/>
            <person name="Batzoglou S."/>
            <person name="Begun D."/>
            <person name="Bhutkar A."/>
            <person name="Blanco E."/>
            <person name="Bosak S.A."/>
            <person name="Bradley R.K."/>
            <person name="Brand A.D."/>
            <person name="Brent M.R."/>
            <person name="Brooks A.N."/>
            <person name="Brown R.H."/>
            <person name="Butlin R.K."/>
            <person name="Caggese C."/>
            <person name="Calvi B.R."/>
            <person name="Bernardo de Carvalho A."/>
            <person name="Caspi A."/>
            <person name="Castrezana S."/>
            <person name="Celniker S.E."/>
            <person name="Chang J.L."/>
            <person name="Chapple C."/>
            <person name="Chatterji S."/>
            <person name="Chinwalla A."/>
            <person name="Civetta A."/>
            <person name="Clifton S.W."/>
            <person name="Comeron J.M."/>
            <person name="Costello J.C."/>
            <person name="Coyne J.A."/>
            <person name="Daub J."/>
            <person name="David R.G."/>
            <person name="Delcher A.L."/>
            <person name="Delehaunty K."/>
            <person name="Do C.B."/>
            <person name="Ebling H."/>
            <person name="Edwards K."/>
            <person name="Eickbush T."/>
            <person name="Evans J.D."/>
            <person name="Filipski A."/>
            <person name="Findeiss S."/>
            <person name="Freyhult E."/>
            <person name="Fulton L."/>
            <person name="Fulton R."/>
            <person name="Garcia A.C."/>
            <person name="Gardiner A."/>
            <person name="Garfield D.A."/>
            <person name="Garvin B.E."/>
            <person name="Gibson G."/>
            <person name="Gilbert D."/>
            <person name="Gnerre S."/>
            <person name="Godfrey J."/>
            <person name="Good R."/>
            <person name="Gotea V."/>
            <person name="Gravely B."/>
            <person name="Greenberg A.J."/>
            <person name="Griffiths-Jones S."/>
            <person name="Gross S."/>
            <person name="Guigo R."/>
            <person name="Gustafson E.A."/>
            <person name="Haerty W."/>
            <person name="Hahn M.W."/>
            <person name="Halligan D.L."/>
            <person name="Halpern A.L."/>
            <person name="Halter G.M."/>
            <person name="Han M.V."/>
            <person name="Heger A."/>
            <person name="Hillier L."/>
            <person name="Hinrichs A.S."/>
            <person name="Holmes I."/>
            <person name="Hoskins R.A."/>
            <person name="Hubisz M.J."/>
            <person name="Hultmark D."/>
            <person name="Huntley M.A."/>
            <person name="Jaffe D.B."/>
            <person name="Jagadeeshan S."/>
            <person name="Jeck W.R."/>
            <person name="Johnson J."/>
            <person name="Jones C.D."/>
            <person name="Jordan W.C."/>
            <person name="Karpen G.H."/>
            <person name="Kataoka E."/>
            <person name="Keightley P.D."/>
            <person name="Kheradpour P."/>
            <person name="Kirkness E.F."/>
            <person name="Koerich L.B."/>
            <person name="Kristiansen K."/>
            <person name="Kudrna D."/>
            <person name="Kulathinal R.J."/>
            <person name="Kumar S."/>
            <person name="Kwok R."/>
            <person name="Lander E."/>
            <person name="Langley C.H."/>
            <person name="Lapoint R."/>
            <person name="Lazzaro B.P."/>
            <person name="Lee S.J."/>
            <person name="Levesque L."/>
            <person name="Li R."/>
            <person name="Lin C.F."/>
            <person name="Lin M.F."/>
            <person name="Lindblad-Toh K."/>
            <person name="Llopart A."/>
            <person name="Long M."/>
            <person name="Low L."/>
            <person name="Lozovsky E."/>
            <person name="Lu J."/>
            <person name="Luo M."/>
            <person name="Machado C.A."/>
            <person name="Makalowski W."/>
            <person name="Marzo M."/>
            <person name="Matsuda M."/>
            <person name="Matzkin L."/>
            <person name="McAllister B."/>
            <person name="McBride C.S."/>
            <person name="McKernan B."/>
            <person name="McKernan K."/>
            <person name="Mendez-Lago M."/>
            <person name="Minx P."/>
            <person name="Mollenhauer M.U."/>
            <person name="Montooth K."/>
            <person name="Mount S.M."/>
            <person name="Mu X."/>
            <person name="Myers E."/>
            <person name="Negre B."/>
            <person name="Newfeld S."/>
            <person name="Nielsen R."/>
            <person name="Noor M.A."/>
            <person name="O'Grady P."/>
            <person name="Pachter L."/>
            <person name="Papaceit M."/>
            <person name="Parisi M.J."/>
            <person name="Parisi M."/>
            <person name="Parts L."/>
            <person name="Pedersen J.S."/>
            <person name="Pesole G."/>
            <person name="Phillippy A.M."/>
            <person name="Ponting C.P."/>
            <person name="Pop M."/>
            <person name="Porcelli D."/>
            <person name="Powell J.R."/>
            <person name="Prohaska S."/>
            <person name="Pruitt K."/>
            <person name="Puig M."/>
            <person name="Quesneville H."/>
            <person name="Ram K.R."/>
            <person name="Rand D."/>
            <person name="Rasmussen M.D."/>
            <person name="Reed L.K."/>
            <person name="Reenan R."/>
            <person name="Reily A."/>
            <person name="Remington K.A."/>
            <person name="Rieger T.T."/>
            <person name="Ritchie M.G."/>
            <person name="Robin C."/>
            <person name="Rogers Y.H."/>
            <person name="Rohde C."/>
            <person name="Rozas J."/>
            <person name="Rubenfield M.J."/>
            <person name="Ruiz A."/>
            <person name="Russo S."/>
            <person name="Salzberg S.L."/>
            <person name="Sanchez-Gracia A."/>
            <person name="Saranga D.J."/>
            <person name="Sato H."/>
            <person name="Schaeffer S.W."/>
            <person name="Schatz M.C."/>
            <person name="Schlenke T."/>
            <person name="Schwartz R."/>
            <person name="Segarra C."/>
            <person name="Singh R.S."/>
            <person name="Sirot L."/>
            <person name="Sirota M."/>
            <person name="Sisneros N.B."/>
            <person name="Smith C.D."/>
            <person name="Smith T.F."/>
            <person name="Spieth J."/>
            <person name="Stage D.E."/>
            <person name="Stark A."/>
            <person name="Stephan W."/>
            <person name="Strausberg R.L."/>
            <person name="Strempel S."/>
            <person name="Sturgill D."/>
            <person name="Sutton G."/>
            <person name="Sutton G.G."/>
            <person name="Tao W."/>
            <person name="Teichmann S."/>
            <person name="Tobari Y.N."/>
            <person name="Tomimura Y."/>
            <person name="Tsolas J.M."/>
            <person name="Valente V.L."/>
            <person name="Venter E."/>
            <person name="Venter J.C."/>
            <person name="Vicario S."/>
            <person name="Vieira F.G."/>
            <person name="Vilella A.J."/>
            <person name="Villasante A."/>
            <person name="Walenz B."/>
            <person name="Wang J."/>
            <person name="Wasserman M."/>
            <person name="Watts T."/>
            <person name="Wilson D."/>
            <person name="Wilson R.K."/>
            <person name="Wing R.A."/>
            <person name="Wolfner M.F."/>
            <person name="Wong A."/>
            <person name="Wong G.K."/>
            <person name="Wu C.I."/>
            <person name="Wu G."/>
            <person name="Yamamoto D."/>
            <person name="Yang H.P."/>
            <person name="Yang S.P."/>
            <person name="Yorke J.A."/>
            <person name="Yoshida K."/>
            <person name="Zdobnov E."/>
            <person name="Zhang P."/>
            <person name="Zhang Y."/>
            <person name="Zimin A.V."/>
            <person name="Baldwin J."/>
            <person name="Abdouelleil A."/>
            <person name="Abdulkadir J."/>
            <person name="Abebe A."/>
            <person name="Abera B."/>
            <person name="Abreu J."/>
            <person name="Acer S.C."/>
            <person name="Aftuck L."/>
            <person name="Alexander A."/>
            <person name="An P."/>
            <person name="Anderson E."/>
            <person name="Anderson S."/>
            <person name="Arachi H."/>
            <person name="Azer M."/>
            <person name="Bachantsang P."/>
            <person name="Barry A."/>
            <person name="Bayul T."/>
            <person name="Berlin A."/>
            <person name="Bessette D."/>
            <person name="Bloom T."/>
            <person name="Blye J."/>
            <person name="Boguslavskiy L."/>
            <person name="Bonnet C."/>
            <person name="Boukhgalter B."/>
            <person name="Bourzgui I."/>
            <person name="Brown A."/>
            <person name="Cahill P."/>
            <person name="Channer S."/>
            <person name="Cheshatsang Y."/>
            <person name="Chuda L."/>
            <person name="Citroen M."/>
            <person name="Collymore A."/>
            <person name="Cooke P."/>
            <person name="Costello M."/>
            <person name="D'Aco K."/>
            <person name="Daza R."/>
            <person name="De Haan G."/>
            <person name="DeGray S."/>
            <person name="DeMaso C."/>
            <person name="Dhargay N."/>
            <person name="Dooley K."/>
            <person name="Dooley E."/>
            <person name="Doricent M."/>
            <person name="Dorje P."/>
            <person name="Dorjee K."/>
            <person name="Dupes A."/>
            <person name="Elong R."/>
            <person name="Falk J."/>
            <person name="Farina A."/>
            <person name="Faro S."/>
            <person name="Ferguson D."/>
            <person name="Fisher S."/>
            <person name="Foley C.D."/>
            <person name="Franke A."/>
            <person name="Friedrich D."/>
            <person name="Gadbois L."/>
            <person name="Gearin G."/>
            <person name="Gearin C.R."/>
            <person name="Giannoukos G."/>
            <person name="Goode T."/>
            <person name="Graham J."/>
            <person name="Grandbois E."/>
            <person name="Grewal S."/>
            <person name="Gyaltsen K."/>
            <person name="Hafez N."/>
            <person name="Hagos B."/>
            <person name="Hall J."/>
            <person name="Henson C."/>
            <person name="Hollinger A."/>
            <person name="Honan T."/>
            <person name="Huard M.D."/>
            <person name="Hughes L."/>
            <person name="Hurhula B."/>
            <person name="Husby M.E."/>
            <person name="Kamat A."/>
            <person name="Kanga B."/>
            <person name="Kashin S."/>
            <person name="Khazanovich D."/>
            <person name="Kisner P."/>
            <person name="Lance K."/>
            <person name="Lara M."/>
            <person name="Lee W."/>
            <person name="Lennon N."/>
            <person name="Letendre F."/>
            <person name="LeVine R."/>
            <person name="Lipovsky A."/>
            <person name="Liu X."/>
            <person name="Liu J."/>
            <person name="Liu S."/>
            <person name="Lokyitsang T."/>
            <person name="Lokyitsang Y."/>
            <person name="Lubonja R."/>
            <person name="Lui A."/>
            <person name="MacDonald P."/>
            <person name="Magnisalis V."/>
            <person name="Maru K."/>
            <person name="Matthews C."/>
            <person name="McCusker W."/>
            <person name="McDonough S."/>
            <person name="Mehta T."/>
            <person name="Meldrim J."/>
            <person name="Meneus L."/>
            <person name="Mihai O."/>
            <person name="Mihalev A."/>
            <person name="Mihova T."/>
            <person name="Mittelman R."/>
            <person name="Mlenga V."/>
            <person name="Montmayeur A."/>
            <person name="Mulrain L."/>
            <person name="Navidi A."/>
            <person name="Naylor J."/>
            <person name="Negash T."/>
            <person name="Nguyen T."/>
            <person name="Nguyen N."/>
            <person name="Nicol R."/>
            <person name="Norbu C."/>
            <person name="Norbu N."/>
            <person name="Novod N."/>
            <person name="O'Neill B."/>
            <person name="Osman S."/>
            <person name="Markiewicz E."/>
            <person name="Oyono O.L."/>
            <person name="Patti C."/>
            <person name="Phunkhang P."/>
            <person name="Pierre F."/>
            <person name="Priest M."/>
            <person name="Raghuraman S."/>
            <person name="Rege F."/>
            <person name="Reyes R."/>
            <person name="Rise C."/>
            <person name="Rogov P."/>
            <person name="Ross K."/>
            <person name="Ryan E."/>
            <person name="Settipalli S."/>
            <person name="Shea T."/>
            <person name="Sherpa N."/>
            <person name="Shi L."/>
            <person name="Shih D."/>
            <person name="Sparrow T."/>
            <person name="Spaulding J."/>
            <person name="Stalker J."/>
            <person name="Stange-Thomann N."/>
            <person name="Stavropoulos S."/>
            <person name="Stone C."/>
            <person name="Strader C."/>
            <person name="Tesfaye S."/>
            <person name="Thomson T."/>
            <person name="Thoulutsang Y."/>
            <person name="Thoulutsang D."/>
            <person name="Topham K."/>
            <person name="Topping I."/>
            <person name="Tsamla T."/>
            <person name="Vassiliev H."/>
            <person name="Vo A."/>
            <person name="Wangchuk T."/>
            <person name="Wangdi T."/>
            <person name="Weiand M."/>
            <person name="Wilkinson J."/>
            <person name="Wilson A."/>
            <person name="Yadav S."/>
            <person name="Young G."/>
            <person name="Yu Q."/>
            <person name="Zembek L."/>
            <person name="Zhong D."/>
            <person name="Zimmer A."/>
            <person name="Zwirko Z."/>
            <person name="Jaffe D.B."/>
            <person name="Alvarez P."/>
            <person name="Brockman W."/>
            <person name="Butler J."/>
            <person name="Chin C."/>
            <person name="Gnerre S."/>
            <person name="Grabherr M."/>
            <person name="Kleber M."/>
            <person name="Mauceli E."/>
            <person name="MacCallum I."/>
        </authorList>
    </citation>
    <scope>NUCLEOTIDE SEQUENCE [LARGE SCALE GENOMIC DNA]</scope>
    <source>
        <strain evidence="2">MSH-3 / Tucson 14011-0111.49</strain>
    </source>
</reference>
<sequence length="126" mass="14054">MLLSTGKLQCCCRRFWDFLMAPLTPKNLRTTAMLTSIFQLAGRSAQVRTIRTIRGAAVKPHIQKLSLGYAKPYPTGHIGIPSKGEQIGNSTPAPRRMLDGPKAQCDSARFRCEHLTRIPFLMQEAI</sequence>
<organism evidence="2">
    <name type="scientific">Drosophila persimilis</name>
    <name type="common">Fruit fly</name>
    <dbReference type="NCBI Taxonomy" id="7234"/>
    <lineage>
        <taxon>Eukaryota</taxon>
        <taxon>Metazoa</taxon>
        <taxon>Ecdysozoa</taxon>
        <taxon>Arthropoda</taxon>
        <taxon>Hexapoda</taxon>
        <taxon>Insecta</taxon>
        <taxon>Pterygota</taxon>
        <taxon>Neoptera</taxon>
        <taxon>Endopterygota</taxon>
        <taxon>Diptera</taxon>
        <taxon>Brachycera</taxon>
        <taxon>Muscomorpha</taxon>
        <taxon>Ephydroidea</taxon>
        <taxon>Drosophilidae</taxon>
        <taxon>Drosophila</taxon>
        <taxon>Sophophora</taxon>
    </lineage>
</organism>
<dbReference type="AlphaFoldDB" id="B4GS12"/>
<dbReference type="OrthoDB" id="8197395at2759"/>
<accession>B4GS12</accession>
<proteinExistence type="predicted"/>
<name>B4GS12_DROPE</name>
<dbReference type="HOGENOM" id="CLU_1983889_0_0_1"/>
<protein>
    <submittedName>
        <fullName evidence="1">GL25302</fullName>
    </submittedName>
</protein>
<evidence type="ECO:0000313" key="1">
    <source>
        <dbReference type="EMBL" id="EDW40547.1"/>
    </source>
</evidence>
<evidence type="ECO:0000313" key="2">
    <source>
        <dbReference type="Proteomes" id="UP000008744"/>
    </source>
</evidence>